<evidence type="ECO:0000313" key="2">
    <source>
        <dbReference type="Proteomes" id="UP001341840"/>
    </source>
</evidence>
<keyword evidence="2" id="KW-1185">Reference proteome</keyword>
<sequence>LMESTLLQANKANNVTFEEVLTRIPKAILNLIDTHYRLSSLSETSLSSASAKVTMSLPFMLVLMRSNGPSPRMKPPLRSTILTVSSPSVP</sequence>
<reference evidence="1 2" key="1">
    <citation type="journal article" date="2023" name="Plants (Basel)">
        <title>Bridging the Gap: Combining Genomics and Transcriptomics Approaches to Understand Stylosanthes scabra, an Orphan Legume from the Brazilian Caatinga.</title>
        <authorList>
            <person name="Ferreira-Neto J.R.C."/>
            <person name="da Silva M.D."/>
            <person name="Binneck E."/>
            <person name="de Melo N.F."/>
            <person name="da Silva R.H."/>
            <person name="de Melo A.L.T.M."/>
            <person name="Pandolfi V."/>
            <person name="Bustamante F.O."/>
            <person name="Brasileiro-Vidal A.C."/>
            <person name="Benko-Iseppon A.M."/>
        </authorList>
    </citation>
    <scope>NUCLEOTIDE SEQUENCE [LARGE SCALE GENOMIC DNA]</scope>
    <source>
        <tissue evidence="1">Leaves</tissue>
    </source>
</reference>
<dbReference type="Proteomes" id="UP001341840">
    <property type="component" value="Unassembled WGS sequence"/>
</dbReference>
<gene>
    <name evidence="1" type="ORF">PIB30_015510</name>
</gene>
<comment type="caution">
    <text evidence="1">The sequence shown here is derived from an EMBL/GenBank/DDBJ whole genome shotgun (WGS) entry which is preliminary data.</text>
</comment>
<proteinExistence type="predicted"/>
<name>A0ABU6X617_9FABA</name>
<dbReference type="EMBL" id="JASCZI010211491">
    <property type="protein sequence ID" value="MED6193077.1"/>
    <property type="molecule type" value="Genomic_DNA"/>
</dbReference>
<protein>
    <submittedName>
        <fullName evidence="1">Uncharacterized protein</fullName>
    </submittedName>
</protein>
<feature type="non-terminal residue" evidence="1">
    <location>
        <position position="1"/>
    </location>
</feature>
<evidence type="ECO:0000313" key="1">
    <source>
        <dbReference type="EMBL" id="MED6193077.1"/>
    </source>
</evidence>
<organism evidence="1 2">
    <name type="scientific">Stylosanthes scabra</name>
    <dbReference type="NCBI Taxonomy" id="79078"/>
    <lineage>
        <taxon>Eukaryota</taxon>
        <taxon>Viridiplantae</taxon>
        <taxon>Streptophyta</taxon>
        <taxon>Embryophyta</taxon>
        <taxon>Tracheophyta</taxon>
        <taxon>Spermatophyta</taxon>
        <taxon>Magnoliopsida</taxon>
        <taxon>eudicotyledons</taxon>
        <taxon>Gunneridae</taxon>
        <taxon>Pentapetalae</taxon>
        <taxon>rosids</taxon>
        <taxon>fabids</taxon>
        <taxon>Fabales</taxon>
        <taxon>Fabaceae</taxon>
        <taxon>Papilionoideae</taxon>
        <taxon>50 kb inversion clade</taxon>
        <taxon>dalbergioids sensu lato</taxon>
        <taxon>Dalbergieae</taxon>
        <taxon>Pterocarpus clade</taxon>
        <taxon>Stylosanthes</taxon>
    </lineage>
</organism>
<accession>A0ABU6X617</accession>